<comment type="similarity">
    <text evidence="1 3">Belongs to the short-chain dehydrogenases/reductases (SDR) family.</text>
</comment>
<name>A0ABT4IKP2_9EURY</name>
<evidence type="ECO:0000256" key="2">
    <source>
        <dbReference type="ARBA" id="ARBA00023002"/>
    </source>
</evidence>
<dbReference type="InterPro" id="IPR036291">
    <property type="entry name" value="NAD(P)-bd_dom_sf"/>
</dbReference>
<gene>
    <name evidence="4" type="ORF">O0S09_03535</name>
</gene>
<dbReference type="SUPFAM" id="SSF51735">
    <property type="entry name" value="NAD(P)-binding Rossmann-fold domains"/>
    <property type="match status" value="1"/>
</dbReference>
<comment type="caution">
    <text evidence="4">The sequence shown here is derived from an EMBL/GenBank/DDBJ whole genome shotgun (WGS) entry which is preliminary data.</text>
</comment>
<dbReference type="Pfam" id="PF00106">
    <property type="entry name" value="adh_short"/>
    <property type="match status" value="1"/>
</dbReference>
<evidence type="ECO:0000313" key="4">
    <source>
        <dbReference type="EMBL" id="MCZ0862327.1"/>
    </source>
</evidence>
<dbReference type="CDD" id="cd05233">
    <property type="entry name" value="SDR_c"/>
    <property type="match status" value="1"/>
</dbReference>
<dbReference type="PANTHER" id="PTHR44196">
    <property type="entry name" value="DEHYDROGENASE/REDUCTASE SDR FAMILY MEMBER 7B"/>
    <property type="match status" value="1"/>
</dbReference>
<reference evidence="4" key="1">
    <citation type="submission" date="2022-12" db="EMBL/GenBank/DDBJ databases">
        <title>Isolation and characterisation of novel Methanocorpusculum spp. from native Australian herbivores indicates the genus is ancestrally host-associated.</title>
        <authorList>
            <person name="Volmer J.G."/>
            <person name="Soo R.M."/>
            <person name="Evans P.N."/>
            <person name="Hoedt E.C."/>
            <person name="Astorga Alsina A.L."/>
            <person name="Woodcroft B.J."/>
            <person name="Tyson G.W."/>
            <person name="Hugenholtz P."/>
            <person name="Morrison M."/>
        </authorList>
    </citation>
    <scope>NUCLEOTIDE SEQUENCE</scope>
    <source>
        <strain evidence="4">CW153</strain>
    </source>
</reference>
<keyword evidence="5" id="KW-1185">Reference proteome</keyword>
<keyword evidence="2" id="KW-0560">Oxidoreductase</keyword>
<evidence type="ECO:0000313" key="5">
    <source>
        <dbReference type="Proteomes" id="UP001141336"/>
    </source>
</evidence>
<protein>
    <submittedName>
        <fullName evidence="4">SDR family NAD(P)-dependent oxidoreductase</fullName>
    </submittedName>
</protein>
<dbReference type="Proteomes" id="UP001141336">
    <property type="component" value="Unassembled WGS sequence"/>
</dbReference>
<dbReference type="InterPro" id="IPR002347">
    <property type="entry name" value="SDR_fam"/>
</dbReference>
<dbReference type="Gene3D" id="3.40.50.720">
    <property type="entry name" value="NAD(P)-binding Rossmann-like Domain"/>
    <property type="match status" value="1"/>
</dbReference>
<dbReference type="PANTHER" id="PTHR44196:SF1">
    <property type="entry name" value="DEHYDROGENASE_REDUCTASE SDR FAMILY MEMBER 7B"/>
    <property type="match status" value="1"/>
</dbReference>
<evidence type="ECO:0000256" key="3">
    <source>
        <dbReference type="RuleBase" id="RU000363"/>
    </source>
</evidence>
<organism evidence="4 5">
    <name type="scientific">Methanocorpusculum vombati</name>
    <dbReference type="NCBI Taxonomy" id="3002864"/>
    <lineage>
        <taxon>Archaea</taxon>
        <taxon>Methanobacteriati</taxon>
        <taxon>Methanobacteriota</taxon>
        <taxon>Stenosarchaea group</taxon>
        <taxon>Methanomicrobia</taxon>
        <taxon>Methanomicrobiales</taxon>
        <taxon>Methanocorpusculaceae</taxon>
        <taxon>Methanocorpusculum</taxon>
    </lineage>
</organism>
<proteinExistence type="inferred from homology"/>
<dbReference type="PRINTS" id="PR00081">
    <property type="entry name" value="GDHRDH"/>
</dbReference>
<evidence type="ECO:0000256" key="1">
    <source>
        <dbReference type="ARBA" id="ARBA00006484"/>
    </source>
</evidence>
<dbReference type="PRINTS" id="PR00080">
    <property type="entry name" value="SDRFAMILY"/>
</dbReference>
<dbReference type="RefSeq" id="WP_268922565.1">
    <property type="nucleotide sequence ID" value="NZ_JAPTGC010000004.1"/>
</dbReference>
<accession>A0ABT4IKP2</accession>
<sequence length="278" mass="30625">MSDTFKEKICIITGGTSGIGFAVAEELLRRGAVVYVIGSRESSVEKTKPRLAAYPQARFDAVDVADTNAVKRLIDRVVAETGRIDYLFNNAGIAMTYPTELIPYEQWKSLIDTNILGVVNGVYHTLPLMLKQGFGSIINTSSIGGLTWPAYQTGYVLTKSAVLSMTWCMRYEYANRNIRFQAVCPANVATEIFKGSTPPPGAMPVQEAAVEILNGVENNDAIIILPKDLKDIITRLKTEPAFEDWLYTETARLRYESVQKGLPPVDVPDFSAYPGDTV</sequence>
<dbReference type="EMBL" id="JAPTGC010000004">
    <property type="protein sequence ID" value="MCZ0862327.1"/>
    <property type="molecule type" value="Genomic_DNA"/>
</dbReference>